<feature type="compositionally biased region" description="Acidic residues" evidence="1">
    <location>
        <begin position="56"/>
        <end position="65"/>
    </location>
</feature>
<feature type="region of interest" description="Disordered" evidence="1">
    <location>
        <begin position="35"/>
        <end position="93"/>
    </location>
</feature>
<keyword evidence="2" id="KW-0812">Transmembrane</keyword>
<organism evidence="3 4">
    <name type="scientific">Desmophyllum pertusum</name>
    <dbReference type="NCBI Taxonomy" id="174260"/>
    <lineage>
        <taxon>Eukaryota</taxon>
        <taxon>Metazoa</taxon>
        <taxon>Cnidaria</taxon>
        <taxon>Anthozoa</taxon>
        <taxon>Hexacorallia</taxon>
        <taxon>Scleractinia</taxon>
        <taxon>Caryophylliina</taxon>
        <taxon>Caryophylliidae</taxon>
        <taxon>Desmophyllum</taxon>
    </lineage>
</organism>
<keyword evidence="2" id="KW-0472">Membrane</keyword>
<keyword evidence="4" id="KW-1185">Reference proteome</keyword>
<evidence type="ECO:0000256" key="2">
    <source>
        <dbReference type="SAM" id="Phobius"/>
    </source>
</evidence>
<reference evidence="3" key="1">
    <citation type="submission" date="2023-01" db="EMBL/GenBank/DDBJ databases">
        <title>Genome assembly of the deep-sea coral Lophelia pertusa.</title>
        <authorList>
            <person name="Herrera S."/>
            <person name="Cordes E."/>
        </authorList>
    </citation>
    <scope>NUCLEOTIDE SEQUENCE</scope>
    <source>
        <strain evidence="3">USNM1676648</strain>
        <tissue evidence="3">Polyp</tissue>
    </source>
</reference>
<dbReference type="EMBL" id="MU825396">
    <property type="protein sequence ID" value="KAJ7394444.1"/>
    <property type="molecule type" value="Genomic_DNA"/>
</dbReference>
<gene>
    <name evidence="3" type="ORF">OS493_000254</name>
</gene>
<evidence type="ECO:0000256" key="1">
    <source>
        <dbReference type="SAM" id="MobiDB-lite"/>
    </source>
</evidence>
<sequence>MSRDSKETPLVSMRQRPLIVPATLHFSGLRERFPASHARGETSVPRPVGNSYTISSDDDAMDVEDSVQNSRIYNDKRTNPDKAPRKNKRRTLPQSSKIGLTGFINIRTFLLLASLLMNAYFIALFTEWPVRILHFLWKIFKR</sequence>
<evidence type="ECO:0000313" key="3">
    <source>
        <dbReference type="EMBL" id="KAJ7394444.1"/>
    </source>
</evidence>
<accession>A0A9X0A7W9</accession>
<keyword evidence="2" id="KW-1133">Transmembrane helix</keyword>
<dbReference type="AlphaFoldDB" id="A0A9X0A7W9"/>
<proteinExistence type="predicted"/>
<evidence type="ECO:0000313" key="4">
    <source>
        <dbReference type="Proteomes" id="UP001163046"/>
    </source>
</evidence>
<comment type="caution">
    <text evidence="3">The sequence shown here is derived from an EMBL/GenBank/DDBJ whole genome shotgun (WGS) entry which is preliminary data.</text>
</comment>
<name>A0A9X0A7W9_9CNID</name>
<feature type="transmembrane region" description="Helical" evidence="2">
    <location>
        <begin position="98"/>
        <end position="123"/>
    </location>
</feature>
<dbReference type="Proteomes" id="UP001163046">
    <property type="component" value="Unassembled WGS sequence"/>
</dbReference>
<feature type="compositionally biased region" description="Basic and acidic residues" evidence="1">
    <location>
        <begin position="73"/>
        <end position="84"/>
    </location>
</feature>
<protein>
    <submittedName>
        <fullName evidence="3">Uncharacterized protein</fullName>
    </submittedName>
</protein>